<feature type="compositionally biased region" description="Polar residues" evidence="1">
    <location>
        <begin position="9"/>
        <end position="23"/>
    </location>
</feature>
<comment type="caution">
    <text evidence="2">The sequence shown here is derived from an EMBL/GenBank/DDBJ whole genome shotgun (WGS) entry which is preliminary data.</text>
</comment>
<proteinExistence type="predicted"/>
<organism evidence="2 3">
    <name type="scientific">Platanthera guangdongensis</name>
    <dbReference type="NCBI Taxonomy" id="2320717"/>
    <lineage>
        <taxon>Eukaryota</taxon>
        <taxon>Viridiplantae</taxon>
        <taxon>Streptophyta</taxon>
        <taxon>Embryophyta</taxon>
        <taxon>Tracheophyta</taxon>
        <taxon>Spermatophyta</taxon>
        <taxon>Magnoliopsida</taxon>
        <taxon>Liliopsida</taxon>
        <taxon>Asparagales</taxon>
        <taxon>Orchidaceae</taxon>
        <taxon>Orchidoideae</taxon>
        <taxon>Orchideae</taxon>
        <taxon>Orchidinae</taxon>
        <taxon>Platanthera</taxon>
    </lineage>
</organism>
<evidence type="ECO:0000256" key="1">
    <source>
        <dbReference type="SAM" id="MobiDB-lite"/>
    </source>
</evidence>
<feature type="region of interest" description="Disordered" evidence="1">
    <location>
        <begin position="1"/>
        <end position="23"/>
    </location>
</feature>
<name>A0ABR2MY73_9ASPA</name>
<evidence type="ECO:0000313" key="3">
    <source>
        <dbReference type="Proteomes" id="UP001412067"/>
    </source>
</evidence>
<gene>
    <name evidence="2" type="ORF">KSP40_PGU021605</name>
</gene>
<evidence type="ECO:0000313" key="2">
    <source>
        <dbReference type="EMBL" id="KAK8968649.1"/>
    </source>
</evidence>
<protein>
    <submittedName>
        <fullName evidence="2">Uncharacterized protein</fullName>
    </submittedName>
</protein>
<reference evidence="2 3" key="1">
    <citation type="journal article" date="2022" name="Nat. Plants">
        <title>Genomes of leafy and leafless Platanthera orchids illuminate the evolution of mycoheterotrophy.</title>
        <authorList>
            <person name="Li M.H."/>
            <person name="Liu K.W."/>
            <person name="Li Z."/>
            <person name="Lu H.C."/>
            <person name="Ye Q.L."/>
            <person name="Zhang D."/>
            <person name="Wang J.Y."/>
            <person name="Li Y.F."/>
            <person name="Zhong Z.M."/>
            <person name="Liu X."/>
            <person name="Yu X."/>
            <person name="Liu D.K."/>
            <person name="Tu X.D."/>
            <person name="Liu B."/>
            <person name="Hao Y."/>
            <person name="Liao X.Y."/>
            <person name="Jiang Y.T."/>
            <person name="Sun W.H."/>
            <person name="Chen J."/>
            <person name="Chen Y.Q."/>
            <person name="Ai Y."/>
            <person name="Zhai J.W."/>
            <person name="Wu S.S."/>
            <person name="Zhou Z."/>
            <person name="Hsiao Y.Y."/>
            <person name="Wu W.L."/>
            <person name="Chen Y.Y."/>
            <person name="Lin Y.F."/>
            <person name="Hsu J.L."/>
            <person name="Li C.Y."/>
            <person name="Wang Z.W."/>
            <person name="Zhao X."/>
            <person name="Zhong W.Y."/>
            <person name="Ma X.K."/>
            <person name="Ma L."/>
            <person name="Huang J."/>
            <person name="Chen G.Z."/>
            <person name="Huang M.Z."/>
            <person name="Huang L."/>
            <person name="Peng D.H."/>
            <person name="Luo Y.B."/>
            <person name="Zou S.Q."/>
            <person name="Chen S.P."/>
            <person name="Lan S."/>
            <person name="Tsai W.C."/>
            <person name="Van de Peer Y."/>
            <person name="Liu Z.J."/>
        </authorList>
    </citation>
    <scope>NUCLEOTIDE SEQUENCE [LARGE SCALE GENOMIC DNA]</scope>
    <source>
        <strain evidence="2">Lor288</strain>
    </source>
</reference>
<sequence length="59" mass="6123">MEVKHSLFSACTTTSTSSHGRPQTCMASSQMLHVIVSTSTQTSVKICEVKAGDGAGHAV</sequence>
<keyword evidence="3" id="KW-1185">Reference proteome</keyword>
<dbReference type="Proteomes" id="UP001412067">
    <property type="component" value="Unassembled WGS sequence"/>
</dbReference>
<accession>A0ABR2MY73</accession>
<dbReference type="EMBL" id="JBBWWR010000004">
    <property type="protein sequence ID" value="KAK8968649.1"/>
    <property type="molecule type" value="Genomic_DNA"/>
</dbReference>